<organism evidence="1 2">
    <name type="scientific">Dioscorea alata</name>
    <name type="common">Purple yam</name>
    <dbReference type="NCBI Taxonomy" id="55571"/>
    <lineage>
        <taxon>Eukaryota</taxon>
        <taxon>Viridiplantae</taxon>
        <taxon>Streptophyta</taxon>
        <taxon>Embryophyta</taxon>
        <taxon>Tracheophyta</taxon>
        <taxon>Spermatophyta</taxon>
        <taxon>Magnoliopsida</taxon>
        <taxon>Liliopsida</taxon>
        <taxon>Dioscoreales</taxon>
        <taxon>Dioscoreaceae</taxon>
        <taxon>Dioscorea</taxon>
    </lineage>
</organism>
<evidence type="ECO:0000313" key="2">
    <source>
        <dbReference type="Proteomes" id="UP000827976"/>
    </source>
</evidence>
<name>A0ACB7TYT6_DIOAL</name>
<comment type="caution">
    <text evidence="1">The sequence shown here is derived from an EMBL/GenBank/DDBJ whole genome shotgun (WGS) entry which is preliminary data.</text>
</comment>
<evidence type="ECO:0000313" key="1">
    <source>
        <dbReference type="EMBL" id="KAH7653221.1"/>
    </source>
</evidence>
<protein>
    <submittedName>
        <fullName evidence="1">Uncharacterized protein</fullName>
    </submittedName>
</protein>
<reference evidence="2" key="1">
    <citation type="journal article" date="2022" name="Nat. Commun.">
        <title>Chromosome evolution and the genetic basis of agronomically important traits in greater yam.</title>
        <authorList>
            <person name="Bredeson J.V."/>
            <person name="Lyons J.B."/>
            <person name="Oniyinde I.O."/>
            <person name="Okereke N.R."/>
            <person name="Kolade O."/>
            <person name="Nnabue I."/>
            <person name="Nwadili C.O."/>
            <person name="Hribova E."/>
            <person name="Parker M."/>
            <person name="Nwogha J."/>
            <person name="Shu S."/>
            <person name="Carlson J."/>
            <person name="Kariba R."/>
            <person name="Muthemba S."/>
            <person name="Knop K."/>
            <person name="Barton G.J."/>
            <person name="Sherwood A.V."/>
            <person name="Lopez-Montes A."/>
            <person name="Asiedu R."/>
            <person name="Jamnadass R."/>
            <person name="Muchugi A."/>
            <person name="Goodstein D."/>
            <person name="Egesi C.N."/>
            <person name="Featherston J."/>
            <person name="Asfaw A."/>
            <person name="Simpson G.G."/>
            <person name="Dolezel J."/>
            <person name="Hendre P.S."/>
            <person name="Van Deynze A."/>
            <person name="Kumar P.L."/>
            <person name="Obidiegwu J.E."/>
            <person name="Bhattacharjee R."/>
            <person name="Rokhsar D.S."/>
        </authorList>
    </citation>
    <scope>NUCLEOTIDE SEQUENCE [LARGE SCALE GENOMIC DNA]</scope>
    <source>
        <strain evidence="2">cv. TDa95/00328</strain>
    </source>
</reference>
<sequence length="63" mass="7195">MCIFLLTLLFVDLKSSNENVQSIRLDYLLFWRSGVMITNVNMHLTQIGRRNGGGEQPTGRKPD</sequence>
<keyword evidence="2" id="KW-1185">Reference proteome</keyword>
<proteinExistence type="predicted"/>
<dbReference type="EMBL" id="CM037029">
    <property type="protein sequence ID" value="KAH7653221.1"/>
    <property type="molecule type" value="Genomic_DNA"/>
</dbReference>
<accession>A0ACB7TYT6</accession>
<gene>
    <name evidence="1" type="ORF">IHE45_19G066900</name>
</gene>
<dbReference type="Proteomes" id="UP000827976">
    <property type="component" value="Chromosome 19"/>
</dbReference>